<organism evidence="3 4">
    <name type="scientific">Mycolicibacterium pulveris</name>
    <name type="common">Mycobacterium pulveris</name>
    <dbReference type="NCBI Taxonomy" id="36813"/>
    <lineage>
        <taxon>Bacteria</taxon>
        <taxon>Bacillati</taxon>
        <taxon>Actinomycetota</taxon>
        <taxon>Actinomycetes</taxon>
        <taxon>Mycobacteriales</taxon>
        <taxon>Mycobacteriaceae</taxon>
        <taxon>Mycolicibacterium</taxon>
    </lineage>
</organism>
<protein>
    <recommendedName>
        <fullName evidence="5">Integral membrane protein</fullName>
    </recommendedName>
</protein>
<reference evidence="3 4" key="1">
    <citation type="journal article" date="2019" name="Emerg. Microbes Infect.">
        <title>Comprehensive subspecies identification of 175 nontuberculous mycobacteria species based on 7547 genomic profiles.</title>
        <authorList>
            <person name="Matsumoto Y."/>
            <person name="Kinjo T."/>
            <person name="Motooka D."/>
            <person name="Nabeya D."/>
            <person name="Jung N."/>
            <person name="Uechi K."/>
            <person name="Horii T."/>
            <person name="Iida T."/>
            <person name="Fujita J."/>
            <person name="Nakamura S."/>
        </authorList>
    </citation>
    <scope>NUCLEOTIDE SEQUENCE [LARGE SCALE GENOMIC DNA]</scope>
    <source>
        <strain evidence="3 4">JCM 6370</strain>
    </source>
</reference>
<evidence type="ECO:0008006" key="5">
    <source>
        <dbReference type="Google" id="ProtNLM"/>
    </source>
</evidence>
<sequence length="343" mass="34877">MSDQPPPPPPGNYPPPPPPGGGGYPPPPPGGGGYPPPPPGGGGYPPPPPPGGYPPPPPPGGYPPPPPPGGAPGYPPPPQAGYPPPGGGYPPPGAPGFGGAQRYSVGEAFSWAWNKFTNNAVPFLVATLVWGLVVVVLQVIFNLLGAALNDGDTASYMADEGSFAFSYSLDSPGAVIVSIIGWVVMLIVGAAIQSAYISGVLDIANGRQVSIGSFFTPRNVGNVVIAGLIVGILTSIGLFLCVIPGLIVAIFTMFTIVALLDRNLAPVDAIKTSFNVVKDNFGQALLTWLVMLVIVAVGALLCGVGLLVAIPLMILIEVYAFRKLSGGQVAELNPQPLPPGPAQ</sequence>
<keyword evidence="2" id="KW-1133">Transmembrane helix</keyword>
<dbReference type="PRINTS" id="PR01871">
    <property type="entry name" value="ANNEXINVII"/>
</dbReference>
<feature type="transmembrane region" description="Helical" evidence="2">
    <location>
        <begin position="175"/>
        <end position="203"/>
    </location>
</feature>
<evidence type="ECO:0000313" key="4">
    <source>
        <dbReference type="Proteomes" id="UP000467252"/>
    </source>
</evidence>
<dbReference type="AlphaFoldDB" id="A0A7I7ULT1"/>
<feature type="region of interest" description="Disordered" evidence="1">
    <location>
        <begin position="1"/>
        <end position="95"/>
    </location>
</feature>
<proteinExistence type="predicted"/>
<evidence type="ECO:0000313" key="3">
    <source>
        <dbReference type="EMBL" id="BBY82267.1"/>
    </source>
</evidence>
<keyword evidence="4" id="KW-1185">Reference proteome</keyword>
<gene>
    <name evidence="3" type="ORF">MPUL_34250</name>
</gene>
<dbReference type="EMBL" id="AP022599">
    <property type="protein sequence ID" value="BBY82267.1"/>
    <property type="molecule type" value="Genomic_DNA"/>
</dbReference>
<dbReference type="PANTHER" id="PTHR40076">
    <property type="entry name" value="MEMBRANE PROTEIN-RELATED"/>
    <property type="match status" value="1"/>
</dbReference>
<keyword evidence="2" id="KW-0472">Membrane</keyword>
<feature type="transmembrane region" description="Helical" evidence="2">
    <location>
        <begin position="120"/>
        <end position="141"/>
    </location>
</feature>
<feature type="compositionally biased region" description="Pro residues" evidence="1">
    <location>
        <begin position="1"/>
        <end position="94"/>
    </location>
</feature>
<accession>A0A7I7ULT1</accession>
<evidence type="ECO:0000256" key="1">
    <source>
        <dbReference type="SAM" id="MobiDB-lite"/>
    </source>
</evidence>
<keyword evidence="2" id="KW-0812">Transmembrane</keyword>
<dbReference type="InterPro" id="IPR010380">
    <property type="entry name" value="DUF975"/>
</dbReference>
<feature type="transmembrane region" description="Helical" evidence="2">
    <location>
        <begin position="285"/>
        <end position="316"/>
    </location>
</feature>
<dbReference type="RefSeq" id="WP_163902211.1">
    <property type="nucleotide sequence ID" value="NZ_AP022599.1"/>
</dbReference>
<name>A0A7I7ULT1_MYCPV</name>
<evidence type="ECO:0000256" key="2">
    <source>
        <dbReference type="SAM" id="Phobius"/>
    </source>
</evidence>
<feature type="transmembrane region" description="Helical" evidence="2">
    <location>
        <begin position="223"/>
        <end position="256"/>
    </location>
</feature>
<dbReference type="PANTHER" id="PTHR40076:SF1">
    <property type="entry name" value="MEMBRANE PROTEIN"/>
    <property type="match status" value="1"/>
</dbReference>
<dbReference type="Proteomes" id="UP000467252">
    <property type="component" value="Chromosome"/>
</dbReference>